<dbReference type="RefSeq" id="WP_386710227.1">
    <property type="nucleotide sequence ID" value="NZ_JBHRYF010000008.1"/>
</dbReference>
<evidence type="ECO:0000313" key="2">
    <source>
        <dbReference type="EMBL" id="MFC3660563.1"/>
    </source>
</evidence>
<comment type="caution">
    <text evidence="2">The sequence shown here is derived from an EMBL/GenBank/DDBJ whole genome shotgun (WGS) entry which is preliminary data.</text>
</comment>
<keyword evidence="1" id="KW-0732">Signal</keyword>
<gene>
    <name evidence="2" type="ORF">ACFOM9_10835</name>
</gene>
<evidence type="ECO:0008006" key="4">
    <source>
        <dbReference type="Google" id="ProtNLM"/>
    </source>
</evidence>
<name>A0ABV7UV31_9GAMM</name>
<dbReference type="Proteomes" id="UP001595724">
    <property type="component" value="Unassembled WGS sequence"/>
</dbReference>
<keyword evidence="3" id="KW-1185">Reference proteome</keyword>
<protein>
    <recommendedName>
        <fullName evidence="4">DUF5666 domain-containing protein</fullName>
    </recommendedName>
</protein>
<organism evidence="2 3">
    <name type="scientific">Luteimonas notoginsengisoli</name>
    <dbReference type="NCBI Taxonomy" id="1578200"/>
    <lineage>
        <taxon>Bacteria</taxon>
        <taxon>Pseudomonadati</taxon>
        <taxon>Pseudomonadota</taxon>
        <taxon>Gammaproteobacteria</taxon>
        <taxon>Lysobacterales</taxon>
        <taxon>Lysobacteraceae</taxon>
        <taxon>Luteimonas</taxon>
    </lineage>
</organism>
<reference evidence="3" key="1">
    <citation type="journal article" date="2019" name="Int. J. Syst. Evol. Microbiol.">
        <title>The Global Catalogue of Microorganisms (GCM) 10K type strain sequencing project: providing services to taxonomists for standard genome sequencing and annotation.</title>
        <authorList>
            <consortium name="The Broad Institute Genomics Platform"/>
            <consortium name="The Broad Institute Genome Sequencing Center for Infectious Disease"/>
            <person name="Wu L."/>
            <person name="Ma J."/>
        </authorList>
    </citation>
    <scope>NUCLEOTIDE SEQUENCE [LARGE SCALE GENOMIC DNA]</scope>
    <source>
        <strain evidence="3">KCTC 42211</strain>
    </source>
</reference>
<dbReference type="EMBL" id="JBHRYF010000008">
    <property type="protein sequence ID" value="MFC3660563.1"/>
    <property type="molecule type" value="Genomic_DNA"/>
</dbReference>
<accession>A0ABV7UV31</accession>
<proteinExistence type="predicted"/>
<dbReference type="PROSITE" id="PS51257">
    <property type="entry name" value="PROKAR_LIPOPROTEIN"/>
    <property type="match status" value="1"/>
</dbReference>
<evidence type="ECO:0000256" key="1">
    <source>
        <dbReference type="SAM" id="SignalP"/>
    </source>
</evidence>
<evidence type="ECO:0000313" key="3">
    <source>
        <dbReference type="Proteomes" id="UP001595724"/>
    </source>
</evidence>
<sequence length="119" mass="12466">MSLLLRAALACLLGALAACAATPVATAPQPVASGMDPSGEIRTLSGRVDAIDNGCFADGECSVTVDGLKVVTLRGWSQATWGPRDPELVPGDRVDVRCRATDDGCTLEGSEDYFLRRAR</sequence>
<feature type="signal peptide" evidence="1">
    <location>
        <begin position="1"/>
        <end position="20"/>
    </location>
</feature>
<feature type="chain" id="PRO_5045495230" description="DUF5666 domain-containing protein" evidence="1">
    <location>
        <begin position="21"/>
        <end position="119"/>
    </location>
</feature>